<feature type="non-terminal residue" evidence="1">
    <location>
        <position position="69"/>
    </location>
</feature>
<keyword evidence="2" id="KW-1185">Reference proteome</keyword>
<feature type="non-terminal residue" evidence="1">
    <location>
        <position position="1"/>
    </location>
</feature>
<proteinExistence type="predicted"/>
<comment type="caution">
    <text evidence="1">The sequence shown here is derived from an EMBL/GenBank/DDBJ whole genome shotgun (WGS) entry which is preliminary data.</text>
</comment>
<dbReference type="AlphaFoldDB" id="A0A811UT02"/>
<evidence type="ECO:0000313" key="2">
    <source>
        <dbReference type="Proteomes" id="UP000606786"/>
    </source>
</evidence>
<dbReference type="EMBL" id="CAJHJT010000023">
    <property type="protein sequence ID" value="CAD7000887.1"/>
    <property type="molecule type" value="Genomic_DNA"/>
</dbReference>
<reference evidence="1" key="1">
    <citation type="submission" date="2020-11" db="EMBL/GenBank/DDBJ databases">
        <authorList>
            <person name="Whitehead M."/>
        </authorList>
    </citation>
    <scope>NUCLEOTIDE SEQUENCE</scope>
    <source>
        <strain evidence="1">EGII</strain>
    </source>
</reference>
<accession>A0A811UT02</accession>
<dbReference type="Proteomes" id="UP000606786">
    <property type="component" value="Unassembled WGS sequence"/>
</dbReference>
<protein>
    <submittedName>
        <fullName evidence="1">(Mediterranean fruit fly) hypothetical protein</fullName>
    </submittedName>
</protein>
<evidence type="ECO:0000313" key="1">
    <source>
        <dbReference type="EMBL" id="CAD7000887.1"/>
    </source>
</evidence>
<name>A0A811UT02_CERCA</name>
<gene>
    <name evidence="1" type="ORF">CCAP1982_LOCUS9361</name>
</gene>
<sequence length="69" mass="7824">GTQRVRVKPQNYNVKAKAIATLAQMEMLTQVNKLESQQYFQMISAVDQYGEFAPIKTLEAIPSFSDDKN</sequence>
<organism evidence="1 2">
    <name type="scientific">Ceratitis capitata</name>
    <name type="common">Mediterranean fruit fly</name>
    <name type="synonym">Tephritis capitata</name>
    <dbReference type="NCBI Taxonomy" id="7213"/>
    <lineage>
        <taxon>Eukaryota</taxon>
        <taxon>Metazoa</taxon>
        <taxon>Ecdysozoa</taxon>
        <taxon>Arthropoda</taxon>
        <taxon>Hexapoda</taxon>
        <taxon>Insecta</taxon>
        <taxon>Pterygota</taxon>
        <taxon>Neoptera</taxon>
        <taxon>Endopterygota</taxon>
        <taxon>Diptera</taxon>
        <taxon>Brachycera</taxon>
        <taxon>Muscomorpha</taxon>
        <taxon>Tephritoidea</taxon>
        <taxon>Tephritidae</taxon>
        <taxon>Ceratitis</taxon>
        <taxon>Ceratitis</taxon>
    </lineage>
</organism>